<evidence type="ECO:0000256" key="5">
    <source>
        <dbReference type="ARBA" id="ARBA00022692"/>
    </source>
</evidence>
<comment type="subcellular location">
    <subcellularLocation>
        <location evidence="1">Cell outer membrane</location>
        <topology evidence="1">Multi-pass membrane protein</topology>
    </subcellularLocation>
</comment>
<evidence type="ECO:0000256" key="11">
    <source>
        <dbReference type="SAM" id="SignalP"/>
    </source>
</evidence>
<dbReference type="Gene3D" id="2.40.160.10">
    <property type="entry name" value="Porin"/>
    <property type="match status" value="1"/>
</dbReference>
<proteinExistence type="predicted"/>
<dbReference type="Pfam" id="PF13609">
    <property type="entry name" value="Porin_4"/>
    <property type="match status" value="1"/>
</dbReference>
<organism evidence="13 14">
    <name type="scientific">Deefgea salmonis</name>
    <dbReference type="NCBI Taxonomy" id="2875502"/>
    <lineage>
        <taxon>Bacteria</taxon>
        <taxon>Pseudomonadati</taxon>
        <taxon>Pseudomonadota</taxon>
        <taxon>Betaproteobacteria</taxon>
        <taxon>Neisseriales</taxon>
        <taxon>Chitinibacteraceae</taxon>
        <taxon>Deefgea</taxon>
    </lineage>
</organism>
<dbReference type="InterPro" id="IPR033900">
    <property type="entry name" value="Gram_neg_porin_domain"/>
</dbReference>
<dbReference type="Proteomes" id="UP001198034">
    <property type="component" value="Unassembled WGS sequence"/>
</dbReference>
<keyword evidence="8" id="KW-0626">Porin</keyword>
<evidence type="ECO:0000256" key="9">
    <source>
        <dbReference type="ARBA" id="ARBA00023136"/>
    </source>
</evidence>
<reference evidence="13 14" key="1">
    <citation type="submission" date="2021-10" db="EMBL/GenBank/DDBJ databases">
        <authorList>
            <person name="Chen M."/>
        </authorList>
    </citation>
    <scope>NUCLEOTIDE SEQUENCE [LARGE SCALE GENOMIC DNA]</scope>
    <source>
        <strain evidence="13 14">H3-26</strain>
    </source>
</reference>
<feature type="chain" id="PRO_5046661576" evidence="11">
    <location>
        <begin position="21"/>
        <end position="361"/>
    </location>
</feature>
<keyword evidence="9" id="KW-0472">Membrane</keyword>
<keyword evidence="3" id="KW-0813">Transport</keyword>
<name>A0ABS8BKW3_9NEIS</name>
<evidence type="ECO:0000256" key="7">
    <source>
        <dbReference type="ARBA" id="ARBA00023065"/>
    </source>
</evidence>
<accession>A0ABS8BKW3</accession>
<keyword evidence="4" id="KW-1134">Transmembrane beta strand</keyword>
<dbReference type="RefSeq" id="WP_226764118.1">
    <property type="nucleotide sequence ID" value="NZ_JAJAWG010000004.1"/>
</dbReference>
<comment type="caution">
    <text evidence="13">The sequence shown here is derived from an EMBL/GenBank/DDBJ whole genome shotgun (WGS) entry which is preliminary data.</text>
</comment>
<keyword evidence="7" id="KW-0406">Ion transport</keyword>
<evidence type="ECO:0000256" key="4">
    <source>
        <dbReference type="ARBA" id="ARBA00022452"/>
    </source>
</evidence>
<feature type="signal peptide" evidence="11">
    <location>
        <begin position="1"/>
        <end position="20"/>
    </location>
</feature>
<dbReference type="InterPro" id="IPR023614">
    <property type="entry name" value="Porin_dom_sf"/>
</dbReference>
<protein>
    <submittedName>
        <fullName evidence="13">Porin</fullName>
    </submittedName>
</protein>
<evidence type="ECO:0000256" key="3">
    <source>
        <dbReference type="ARBA" id="ARBA00022448"/>
    </source>
</evidence>
<dbReference type="EMBL" id="JAJAWG010000004">
    <property type="protein sequence ID" value="MCB5196363.1"/>
    <property type="molecule type" value="Genomic_DNA"/>
</dbReference>
<sequence>MSKIIALSIAAALLAPFASAEVTISGSVRTAMEYLSPDQVGVKVGSKNDGDNKTQLADQSSRIRVSGVDKLDIGGDLVWVLESRFRVGDPYNKEAASVWGSRDTYIGYKGDYGFARFGKMDNAYKNLYKNIAPTIEGEMNDTSGYLGDGQLLRRLGARSGSVIYYETPNFSGFNANASYTIGEKTATYDASTYQVGGYWKNDMFNVGASYSMGQDQTSSYTSSKISPVGTANGSSISGFMVGGNVKYMDFGLGLTWEQVDRDDGKQSRTQDSYAIAGSYKYDKLNFLVSYVQAADVQTLNDSGADQISVAASYNLSKRSKVYATYSKVNNDKNANFTTESGYVLNNGQSADLFSVGVRTDF</sequence>
<evidence type="ECO:0000313" key="13">
    <source>
        <dbReference type="EMBL" id="MCB5196363.1"/>
    </source>
</evidence>
<evidence type="ECO:0000256" key="8">
    <source>
        <dbReference type="ARBA" id="ARBA00023114"/>
    </source>
</evidence>
<dbReference type="InterPro" id="IPR001702">
    <property type="entry name" value="Porin_Gram-ve"/>
</dbReference>
<keyword evidence="10" id="KW-0998">Cell outer membrane</keyword>
<gene>
    <name evidence="13" type="ORF">LG219_08740</name>
</gene>
<evidence type="ECO:0000313" key="14">
    <source>
        <dbReference type="Proteomes" id="UP001198034"/>
    </source>
</evidence>
<comment type="subunit">
    <text evidence="2">Homotrimer.</text>
</comment>
<dbReference type="CDD" id="cd00342">
    <property type="entry name" value="gram_neg_porins"/>
    <property type="match status" value="1"/>
</dbReference>
<keyword evidence="6 11" id="KW-0732">Signal</keyword>
<keyword evidence="14" id="KW-1185">Reference proteome</keyword>
<evidence type="ECO:0000259" key="12">
    <source>
        <dbReference type="Pfam" id="PF13609"/>
    </source>
</evidence>
<evidence type="ECO:0000256" key="6">
    <source>
        <dbReference type="ARBA" id="ARBA00022729"/>
    </source>
</evidence>
<feature type="domain" description="Porin" evidence="12">
    <location>
        <begin position="9"/>
        <end position="332"/>
    </location>
</feature>
<dbReference type="PRINTS" id="PR00182">
    <property type="entry name" value="ECOLNEIPORIN"/>
</dbReference>
<dbReference type="PANTHER" id="PTHR34501:SF9">
    <property type="entry name" value="MAJOR OUTER MEMBRANE PROTEIN P.IA"/>
    <property type="match status" value="1"/>
</dbReference>
<evidence type="ECO:0000256" key="2">
    <source>
        <dbReference type="ARBA" id="ARBA00011233"/>
    </source>
</evidence>
<dbReference type="SUPFAM" id="SSF56935">
    <property type="entry name" value="Porins"/>
    <property type="match status" value="1"/>
</dbReference>
<dbReference type="InterPro" id="IPR050298">
    <property type="entry name" value="Gram-neg_bact_OMP"/>
</dbReference>
<evidence type="ECO:0000256" key="1">
    <source>
        <dbReference type="ARBA" id="ARBA00004571"/>
    </source>
</evidence>
<keyword evidence="5" id="KW-0812">Transmembrane</keyword>
<dbReference type="PANTHER" id="PTHR34501">
    <property type="entry name" value="PROTEIN YDDL-RELATED"/>
    <property type="match status" value="1"/>
</dbReference>
<evidence type="ECO:0000256" key="10">
    <source>
        <dbReference type="ARBA" id="ARBA00023237"/>
    </source>
</evidence>